<dbReference type="InterPro" id="IPR001611">
    <property type="entry name" value="Leu-rich_rpt"/>
</dbReference>
<evidence type="ECO:0000313" key="3">
    <source>
        <dbReference type="EMBL" id="CAL1592105.1"/>
    </source>
</evidence>
<name>A0AAV2KT45_KNICA</name>
<protein>
    <recommendedName>
        <fullName evidence="2">F-box/LRR-repeat protein 15-like leucin rich repeat domain-containing protein</fullName>
    </recommendedName>
</protein>
<dbReference type="SMART" id="SM00367">
    <property type="entry name" value="LRR_CC"/>
    <property type="match status" value="14"/>
</dbReference>
<dbReference type="InterPro" id="IPR057207">
    <property type="entry name" value="FBXL15_LRR"/>
</dbReference>
<evidence type="ECO:0000313" key="4">
    <source>
        <dbReference type="Proteomes" id="UP001497482"/>
    </source>
</evidence>
<gene>
    <name evidence="3" type="ORF">KC01_LOCUS21403</name>
</gene>
<feature type="region of interest" description="Disordered" evidence="1">
    <location>
        <begin position="446"/>
        <end position="467"/>
    </location>
</feature>
<feature type="compositionally biased region" description="Basic and acidic residues" evidence="1">
    <location>
        <begin position="447"/>
        <end position="460"/>
    </location>
</feature>
<dbReference type="InterPro" id="IPR032675">
    <property type="entry name" value="LRR_dom_sf"/>
</dbReference>
<feature type="domain" description="F-box/LRR-repeat protein 15-like leucin rich repeat" evidence="2">
    <location>
        <begin position="216"/>
        <end position="393"/>
    </location>
</feature>
<dbReference type="InterPro" id="IPR006553">
    <property type="entry name" value="Leu-rich_rpt_Cys-con_subtyp"/>
</dbReference>
<dbReference type="GO" id="GO:0031146">
    <property type="term" value="P:SCF-dependent proteasomal ubiquitin-dependent protein catabolic process"/>
    <property type="evidence" value="ECO:0007669"/>
    <property type="project" value="TreeGrafter"/>
</dbReference>
<dbReference type="PANTHER" id="PTHR13318">
    <property type="entry name" value="PARTNER OF PAIRED, ISOFORM B-RELATED"/>
    <property type="match status" value="1"/>
</dbReference>
<evidence type="ECO:0000259" key="2">
    <source>
        <dbReference type="Pfam" id="PF25372"/>
    </source>
</evidence>
<dbReference type="Pfam" id="PF25372">
    <property type="entry name" value="DUF7885"/>
    <property type="match status" value="1"/>
</dbReference>
<dbReference type="AlphaFoldDB" id="A0AAV2KT45"/>
<organism evidence="3 4">
    <name type="scientific">Knipowitschia caucasica</name>
    <name type="common">Caucasian dwarf goby</name>
    <name type="synonym">Pomatoschistus caucasicus</name>
    <dbReference type="NCBI Taxonomy" id="637954"/>
    <lineage>
        <taxon>Eukaryota</taxon>
        <taxon>Metazoa</taxon>
        <taxon>Chordata</taxon>
        <taxon>Craniata</taxon>
        <taxon>Vertebrata</taxon>
        <taxon>Euteleostomi</taxon>
        <taxon>Actinopterygii</taxon>
        <taxon>Neopterygii</taxon>
        <taxon>Teleostei</taxon>
        <taxon>Neoteleostei</taxon>
        <taxon>Acanthomorphata</taxon>
        <taxon>Gobiaria</taxon>
        <taxon>Gobiiformes</taxon>
        <taxon>Gobioidei</taxon>
        <taxon>Gobiidae</taxon>
        <taxon>Gobiinae</taxon>
        <taxon>Knipowitschia</taxon>
    </lineage>
</organism>
<reference evidence="3 4" key="1">
    <citation type="submission" date="2024-04" db="EMBL/GenBank/DDBJ databases">
        <authorList>
            <person name="Waldvogel A.-M."/>
            <person name="Schoenle A."/>
        </authorList>
    </citation>
    <scope>NUCLEOTIDE SEQUENCE [LARGE SCALE GENOMIC DNA]</scope>
</reference>
<dbReference type="Gene3D" id="3.80.10.10">
    <property type="entry name" value="Ribonuclease Inhibitor"/>
    <property type="match status" value="3"/>
</dbReference>
<sequence length="467" mass="51536">MVQKLTRGCPSLLYVNLSCTNVTNQALRELWRNCLNLQYLSVAYCSGFTDQGFLHLTTGRGCRNLVHLNLSGCTQMTVSGFRYISAGCPSLKEIVINDMPTLSDSCVLALLSGCHSISTVCLLDAPNLSDIALTAVADVAKLRSFNIEGNNQVSEVSWKALCSRSGGLRRLHAAECYRLNDSSLKHVGTLRHLLHLDISMCCNVGNAGIKHLTEGESAAKLRELNISHCSRVTDSAVEKIALRMSQLYHLNLSHCARLSDRALEALSDSSIRSLDISGCSIQDQGLAALERVHLRKIVLAECICVTDVGIENLCRNVKYLEDVDISHCTALTDRAVRTLFFYCRGLTALKMAACRQMTDMAIHYLTTGAPYLRHLDVSGCIHLTDRSVHHLERICPPLCSISMDCCRGISRSAALRLEPFVDHWEHSHDNPRHWMSVKGPPLVVHPVKTEGKGEDKDSSPRRRAAST</sequence>
<proteinExistence type="predicted"/>
<dbReference type="Proteomes" id="UP001497482">
    <property type="component" value="Chromosome 2"/>
</dbReference>
<dbReference type="GO" id="GO:0019005">
    <property type="term" value="C:SCF ubiquitin ligase complex"/>
    <property type="evidence" value="ECO:0007669"/>
    <property type="project" value="TreeGrafter"/>
</dbReference>
<dbReference type="SUPFAM" id="SSF52047">
    <property type="entry name" value="RNI-like"/>
    <property type="match status" value="2"/>
</dbReference>
<evidence type="ECO:0000256" key="1">
    <source>
        <dbReference type="SAM" id="MobiDB-lite"/>
    </source>
</evidence>
<dbReference type="PANTHER" id="PTHR13318:SF190">
    <property type="entry name" value="PARTNER OF PAIRED, ISOFORM B"/>
    <property type="match status" value="1"/>
</dbReference>
<dbReference type="EMBL" id="OZ035824">
    <property type="protein sequence ID" value="CAL1592105.1"/>
    <property type="molecule type" value="Genomic_DNA"/>
</dbReference>
<dbReference type="Pfam" id="PF13516">
    <property type="entry name" value="LRR_6"/>
    <property type="match status" value="2"/>
</dbReference>
<accession>A0AAV2KT45</accession>
<keyword evidence="4" id="KW-1185">Reference proteome</keyword>